<protein>
    <recommendedName>
        <fullName evidence="5">Radical SAM core domain-containing protein</fullName>
    </recommendedName>
</protein>
<dbReference type="InterPro" id="IPR058240">
    <property type="entry name" value="rSAM_sf"/>
</dbReference>
<dbReference type="Pfam" id="PF04055">
    <property type="entry name" value="Radical_SAM"/>
    <property type="match status" value="1"/>
</dbReference>
<keyword evidence="3" id="KW-0408">Iron</keyword>
<dbReference type="SFLD" id="SFLDS00029">
    <property type="entry name" value="Radical_SAM"/>
    <property type="match status" value="1"/>
</dbReference>
<keyword evidence="7" id="KW-1185">Reference proteome</keyword>
<dbReference type="GO" id="GO:0051536">
    <property type="term" value="F:iron-sulfur cluster binding"/>
    <property type="evidence" value="ECO:0007669"/>
    <property type="project" value="UniProtKB-KW"/>
</dbReference>
<dbReference type="OrthoDB" id="5391057at2"/>
<organism evidence="6 7">
    <name type="scientific">Ruminiclostridium hungatei</name>
    <name type="common">Clostridium hungatei</name>
    <dbReference type="NCBI Taxonomy" id="48256"/>
    <lineage>
        <taxon>Bacteria</taxon>
        <taxon>Bacillati</taxon>
        <taxon>Bacillota</taxon>
        <taxon>Clostridia</taxon>
        <taxon>Eubacteriales</taxon>
        <taxon>Oscillospiraceae</taxon>
        <taxon>Ruminiclostridium</taxon>
    </lineage>
</organism>
<evidence type="ECO:0000313" key="6">
    <source>
        <dbReference type="EMBL" id="OPX43289.1"/>
    </source>
</evidence>
<evidence type="ECO:0000256" key="3">
    <source>
        <dbReference type="ARBA" id="ARBA00023004"/>
    </source>
</evidence>
<comment type="caution">
    <text evidence="6">The sequence shown here is derived from an EMBL/GenBank/DDBJ whole genome shotgun (WGS) entry which is preliminary data.</text>
</comment>
<evidence type="ECO:0000256" key="1">
    <source>
        <dbReference type="ARBA" id="ARBA00022691"/>
    </source>
</evidence>
<evidence type="ECO:0000256" key="4">
    <source>
        <dbReference type="ARBA" id="ARBA00023014"/>
    </source>
</evidence>
<dbReference type="SUPFAM" id="SSF102114">
    <property type="entry name" value="Radical SAM enzymes"/>
    <property type="match status" value="1"/>
</dbReference>
<evidence type="ECO:0000259" key="5">
    <source>
        <dbReference type="PROSITE" id="PS51918"/>
    </source>
</evidence>
<dbReference type="NCBIfam" id="NF045502">
    <property type="entry name" value="variant_rSAM"/>
    <property type="match status" value="1"/>
</dbReference>
<dbReference type="Gene3D" id="3.20.20.70">
    <property type="entry name" value="Aldolase class I"/>
    <property type="match status" value="1"/>
</dbReference>
<dbReference type="InterPro" id="IPR007197">
    <property type="entry name" value="rSAM"/>
</dbReference>
<gene>
    <name evidence="6" type="ORF">CLHUN_28370</name>
</gene>
<dbReference type="AlphaFoldDB" id="A0A1V4SHC6"/>
<dbReference type="PROSITE" id="PS51918">
    <property type="entry name" value="RADICAL_SAM"/>
    <property type="match status" value="1"/>
</dbReference>
<feature type="domain" description="Radical SAM core" evidence="5">
    <location>
        <begin position="134"/>
        <end position="371"/>
    </location>
</feature>
<dbReference type="Proteomes" id="UP000191554">
    <property type="component" value="Unassembled WGS sequence"/>
</dbReference>
<name>A0A1V4SHC6_RUMHU</name>
<dbReference type="GO" id="GO:0046872">
    <property type="term" value="F:metal ion binding"/>
    <property type="evidence" value="ECO:0007669"/>
    <property type="project" value="UniProtKB-KW"/>
</dbReference>
<dbReference type="STRING" id="48256.CLHUN_28370"/>
<evidence type="ECO:0000256" key="2">
    <source>
        <dbReference type="ARBA" id="ARBA00022723"/>
    </source>
</evidence>
<accession>A0A1V4SHC6</accession>
<reference evidence="6 7" key="1">
    <citation type="submission" date="2017-03" db="EMBL/GenBank/DDBJ databases">
        <title>Genome sequence of Clostridium hungatei DSM 14427.</title>
        <authorList>
            <person name="Poehlein A."/>
            <person name="Daniel R."/>
        </authorList>
    </citation>
    <scope>NUCLEOTIDE SEQUENCE [LARGE SCALE GENOMIC DNA]</scope>
    <source>
        <strain evidence="6 7">DSM 14427</strain>
    </source>
</reference>
<dbReference type="GO" id="GO:0003824">
    <property type="term" value="F:catalytic activity"/>
    <property type="evidence" value="ECO:0007669"/>
    <property type="project" value="InterPro"/>
</dbReference>
<keyword evidence="1" id="KW-0949">S-adenosyl-L-methionine</keyword>
<dbReference type="EMBL" id="MZGX01000019">
    <property type="protein sequence ID" value="OPX43289.1"/>
    <property type="molecule type" value="Genomic_DNA"/>
</dbReference>
<dbReference type="RefSeq" id="WP_080065289.1">
    <property type="nucleotide sequence ID" value="NZ_MZGX01000019.1"/>
</dbReference>
<keyword evidence="2" id="KW-0479">Metal-binding</keyword>
<dbReference type="InterPro" id="IPR013785">
    <property type="entry name" value="Aldolase_TIM"/>
</dbReference>
<proteinExistence type="predicted"/>
<evidence type="ECO:0000313" key="7">
    <source>
        <dbReference type="Proteomes" id="UP000191554"/>
    </source>
</evidence>
<sequence>MGNEAIKQKLYKELAIKNEISVEGINVDPHIFEHLDLGGEYQEQVHLCFEMDHETHEGIEMPTGFITPGGLRISFKWDRRSDFELVYDGKQYVVTKDKKEIFPVTFDKRPNFYGLKASDGTPFNTIAGFSQGDTIYGSTVSIAYSNECALKDKGQDCLFCNINATKSTYAEKEGIGWKNPRQIAEAVSAAFKLDGVKHMNLTGGFIPERREVDYYIDVAEAVQEATGLQDFNGTAVIGAPLDLSVIDKYKEAGFRTLAMNLEVWDENYYPVILPGKVAQCGGREHWIKAIEYAAKVFGKGKVRSGFVAGIEPKPATLQGVEYFASLGVLALTGAWTVNPGSALQGHRTPEAQWHLDMAYKCHDIFKRNGFTYSDYFDVAPSPNFLIHDIFAIDEELLPVFKTAPVFSIV</sequence>
<keyword evidence="4" id="KW-0411">Iron-sulfur</keyword>